<evidence type="ECO:0000256" key="2">
    <source>
        <dbReference type="SAM" id="Phobius"/>
    </source>
</evidence>
<dbReference type="InterPro" id="IPR036465">
    <property type="entry name" value="vWFA_dom_sf"/>
</dbReference>
<dbReference type="Gene3D" id="3.40.50.410">
    <property type="entry name" value="von Willebrand factor, type A domain"/>
    <property type="match status" value="1"/>
</dbReference>
<organism evidence="5 6">
    <name type="scientific">Methylomonas koyamae</name>
    <dbReference type="NCBI Taxonomy" id="702114"/>
    <lineage>
        <taxon>Bacteria</taxon>
        <taxon>Pseudomonadati</taxon>
        <taxon>Pseudomonadota</taxon>
        <taxon>Gammaproteobacteria</taxon>
        <taxon>Methylococcales</taxon>
        <taxon>Methylococcaceae</taxon>
        <taxon>Methylomonas</taxon>
    </lineage>
</organism>
<evidence type="ECO:0000259" key="4">
    <source>
        <dbReference type="PROSITE" id="PS50234"/>
    </source>
</evidence>
<evidence type="ECO:0000313" key="5">
    <source>
        <dbReference type="EMBL" id="OAI15262.1"/>
    </source>
</evidence>
<keyword evidence="2" id="KW-0812">Transmembrane</keyword>
<dbReference type="InterPro" id="IPR002035">
    <property type="entry name" value="VWF_A"/>
</dbReference>
<sequence>MAKALIFAVIGWLVAWSACLQAQVPATDEIQVLIDVSGSMKQNDPHNLRIEASRLLVNLLPDNAKAGLRLFAEKTEVLSASDAVSPAWKQQAGKATANIHSRGLYTNIEDAIKSVLDGGFAGTGNKHLILLTDGFVDISKDIMESADSRERILSEWIPRLQQMRVKVETIALSAQADKELLQRLAGETGGWAEVAESADQLQRVFVKMAQKAAPKDSLPLAGNRFEVDASIKEFSVLVFKKPGAAPTLLWTPDGVKLGKQSASGNVSWLESANYDLITVREPRAGEWRLEAEVDPDNRVMIVTDLKLQLGELPNFLTEKQGLTVKAHFTDGGQLIDRADFLAMLSLQVTVDQQTPTNMAATGEAGYFGWNALNPGLGKHLLRVVADGKTFRREIVHEFEVVAAPIAVEKQIDIAARRVTLTLVPDTALLDTTGMSVNVSIGRAGQAGESRALAAHDGRWDLVLADVPIGGTTQVSFSVTARAKDGNALEPLVPPVTIDDSWFVAEPTASETHPAEPDVAADAEHGATHGDAAAGESEDAHGEPVSETNWLQVTGIVLGLNLLIAGTGYFGYQAFKQAQFRKQQALLERLA</sequence>
<feature type="region of interest" description="Disordered" evidence="1">
    <location>
        <begin position="523"/>
        <end position="545"/>
    </location>
</feature>
<dbReference type="EMBL" id="LUUK01000194">
    <property type="protein sequence ID" value="OAI15262.1"/>
    <property type="molecule type" value="Genomic_DNA"/>
</dbReference>
<reference evidence="6" key="1">
    <citation type="submission" date="2016-03" db="EMBL/GenBank/DDBJ databases">
        <authorList>
            <person name="Heylen K."/>
            <person name="De Vos P."/>
            <person name="Vekeman B."/>
        </authorList>
    </citation>
    <scope>NUCLEOTIDE SEQUENCE [LARGE SCALE GENOMIC DNA]</scope>
    <source>
        <strain evidence="6">R-45383</strain>
    </source>
</reference>
<protein>
    <recommendedName>
        <fullName evidence="4">VWFA domain-containing protein</fullName>
    </recommendedName>
</protein>
<evidence type="ECO:0000256" key="1">
    <source>
        <dbReference type="SAM" id="MobiDB-lite"/>
    </source>
</evidence>
<keyword evidence="2" id="KW-1133">Transmembrane helix</keyword>
<dbReference type="Pfam" id="PF00092">
    <property type="entry name" value="VWA"/>
    <property type="match status" value="1"/>
</dbReference>
<feature type="signal peptide" evidence="3">
    <location>
        <begin position="1"/>
        <end position="22"/>
    </location>
</feature>
<dbReference type="AlphaFoldDB" id="A0A177NBL4"/>
<dbReference type="OrthoDB" id="798937at2"/>
<dbReference type="Proteomes" id="UP000077628">
    <property type="component" value="Unassembled WGS sequence"/>
</dbReference>
<evidence type="ECO:0000313" key="6">
    <source>
        <dbReference type="Proteomes" id="UP000077628"/>
    </source>
</evidence>
<dbReference type="PROSITE" id="PS51257">
    <property type="entry name" value="PROKAR_LIPOPROTEIN"/>
    <property type="match status" value="1"/>
</dbReference>
<dbReference type="RefSeq" id="WP_064030696.1">
    <property type="nucleotide sequence ID" value="NZ_LUUK01000194.1"/>
</dbReference>
<feature type="transmembrane region" description="Helical" evidence="2">
    <location>
        <begin position="549"/>
        <end position="571"/>
    </location>
</feature>
<dbReference type="SMART" id="SM00327">
    <property type="entry name" value="VWA"/>
    <property type="match status" value="1"/>
</dbReference>
<feature type="domain" description="VWFA" evidence="4">
    <location>
        <begin position="29"/>
        <end position="208"/>
    </location>
</feature>
<dbReference type="STRING" id="702114.A1355_11025"/>
<feature type="chain" id="PRO_5008068952" description="VWFA domain-containing protein" evidence="3">
    <location>
        <begin position="23"/>
        <end position="590"/>
    </location>
</feature>
<gene>
    <name evidence="5" type="ORF">A1355_11025</name>
</gene>
<dbReference type="CDD" id="cd00198">
    <property type="entry name" value="vWFA"/>
    <property type="match status" value="1"/>
</dbReference>
<proteinExistence type="predicted"/>
<dbReference type="SUPFAM" id="SSF53300">
    <property type="entry name" value="vWA-like"/>
    <property type="match status" value="1"/>
</dbReference>
<dbReference type="PROSITE" id="PS50234">
    <property type="entry name" value="VWFA"/>
    <property type="match status" value="1"/>
</dbReference>
<accession>A0A177NBL4</accession>
<keyword evidence="2" id="KW-0472">Membrane</keyword>
<evidence type="ECO:0000256" key="3">
    <source>
        <dbReference type="SAM" id="SignalP"/>
    </source>
</evidence>
<keyword evidence="6" id="KW-1185">Reference proteome</keyword>
<name>A0A177NBL4_9GAMM</name>
<keyword evidence="3" id="KW-0732">Signal</keyword>
<comment type="caution">
    <text evidence="5">The sequence shown here is derived from an EMBL/GenBank/DDBJ whole genome shotgun (WGS) entry which is preliminary data.</text>
</comment>